<protein>
    <submittedName>
        <fullName evidence="1">Uncharacterized protein</fullName>
    </submittedName>
</protein>
<organism evidence="1 2">
    <name type="scientific">Rotaria sordida</name>
    <dbReference type="NCBI Taxonomy" id="392033"/>
    <lineage>
        <taxon>Eukaryota</taxon>
        <taxon>Metazoa</taxon>
        <taxon>Spiralia</taxon>
        <taxon>Gnathifera</taxon>
        <taxon>Rotifera</taxon>
        <taxon>Eurotatoria</taxon>
        <taxon>Bdelloidea</taxon>
        <taxon>Philodinida</taxon>
        <taxon>Philodinidae</taxon>
        <taxon>Rotaria</taxon>
    </lineage>
</organism>
<comment type="caution">
    <text evidence="1">The sequence shown here is derived from an EMBL/GenBank/DDBJ whole genome shotgun (WGS) entry which is preliminary data.</text>
</comment>
<dbReference type="Proteomes" id="UP000663836">
    <property type="component" value="Unassembled WGS sequence"/>
</dbReference>
<sequence length="204" mass="23067">MGKPTQQLSKDIKKLAMKVKPTTQLLIVPRPPPAIRQMFKNKDEIPKNLQSNIIYQVNCSSCPASYIGKTTRQACIRLQEHGAPTEIPAEHTNENLRRSARIAAMNANNNAQISYYESGSSEDDLPSTTHTSAIKRHITSTKHKIDWHNWTILDKDKHPYRLLVKESLAINEKSPTLNLTTRSVPFVVYPEGCVIKRTNHTTSQ</sequence>
<evidence type="ECO:0000313" key="1">
    <source>
        <dbReference type="EMBL" id="CAF3954010.1"/>
    </source>
</evidence>
<proteinExistence type="predicted"/>
<reference evidence="1" key="1">
    <citation type="submission" date="2021-02" db="EMBL/GenBank/DDBJ databases">
        <authorList>
            <person name="Nowell W R."/>
        </authorList>
    </citation>
    <scope>NUCLEOTIDE SEQUENCE</scope>
</reference>
<dbReference type="AlphaFoldDB" id="A0A819KYQ9"/>
<evidence type="ECO:0000313" key="2">
    <source>
        <dbReference type="Proteomes" id="UP000663836"/>
    </source>
</evidence>
<gene>
    <name evidence="1" type="ORF">JBS370_LOCUS23697</name>
</gene>
<name>A0A819KYQ9_9BILA</name>
<accession>A0A819KYQ9</accession>
<dbReference type="EMBL" id="CAJOBD010003541">
    <property type="protein sequence ID" value="CAF3954010.1"/>
    <property type="molecule type" value="Genomic_DNA"/>
</dbReference>